<evidence type="ECO:0000313" key="1">
    <source>
        <dbReference type="EMBL" id="WJZ97808.1"/>
    </source>
</evidence>
<dbReference type="InterPro" id="IPR039685">
    <property type="entry name" value="FANCE"/>
</dbReference>
<dbReference type="PANTHER" id="PTHR32094:SF5">
    <property type="entry name" value="FANCONI ANEMIA GROUP E PROTEIN"/>
    <property type="match status" value="1"/>
</dbReference>
<sequence length="491" mass="54537">MEAWVPLFDIFMNSPSPEFEASLWLQQSFNASSATTITTGSFLSLLTKPCDAVVSDSSSPSTKRVMWVQTLPNVVQSRILSFLALEKQRFCSRDLSRLARNVLSGDGEVEFWVKRGARNLLDQVSESSYEWISSLGLDSGGERVNEEFEAMPDWLKDTVGDSDLLLPWLPISPDELNSGTHFVCCGDDLDELVVDTGDGEERVDVVIEEIEIVQSKNAPLDAEVQNTAAGLKAQILTFESSSKTGGLAVQIHELCLQRGGDSFAILGLIEPWKADDEAASVLISHLSDGSEEELGWPSQVVCSIILPKLLVLEEPASRVLVTATIEYCKLHQRAAVYGLLFPLLLRRGGINNPICDVVVRIIKECLHPAHVSAFFQKLLCEEEHVRSFICLPCHQYLISNELVWTESLFNLLQNILNHNVHLTQDSIDHLVYRVQELAEAFSKSLKFGNFLLCLVTKCSPFLKSYKISLTEAVEHTNTLVTKSILSKLSVL</sequence>
<name>A0ABY9CSY4_VITVI</name>
<dbReference type="CDD" id="cd07439">
    <property type="entry name" value="FANCE_c-term"/>
    <property type="match status" value="1"/>
</dbReference>
<dbReference type="Proteomes" id="UP001227230">
    <property type="component" value="Chromosome 11"/>
</dbReference>
<proteinExistence type="predicted"/>
<evidence type="ECO:0008006" key="3">
    <source>
        <dbReference type="Google" id="ProtNLM"/>
    </source>
</evidence>
<reference evidence="1 2" key="1">
    <citation type="journal article" date="2023" name="Hortic Res">
        <title>The complete reference genome for grapevine (Vitis vinifera L.) genetics and breeding.</title>
        <authorList>
            <person name="Shi X."/>
            <person name="Cao S."/>
            <person name="Wang X."/>
            <person name="Huang S."/>
            <person name="Wang Y."/>
            <person name="Liu Z."/>
            <person name="Liu W."/>
            <person name="Leng X."/>
            <person name="Peng Y."/>
            <person name="Wang N."/>
            <person name="Wang Y."/>
            <person name="Ma Z."/>
            <person name="Xu X."/>
            <person name="Zhang F."/>
            <person name="Xue H."/>
            <person name="Zhong H."/>
            <person name="Wang Y."/>
            <person name="Zhang K."/>
            <person name="Velt A."/>
            <person name="Avia K."/>
            <person name="Holtgrawe D."/>
            <person name="Grimplet J."/>
            <person name="Matus J.T."/>
            <person name="Ware D."/>
            <person name="Wu X."/>
            <person name="Wang H."/>
            <person name="Liu C."/>
            <person name="Fang Y."/>
            <person name="Rustenholz C."/>
            <person name="Cheng Z."/>
            <person name="Xiao H."/>
            <person name="Zhou Y."/>
        </authorList>
    </citation>
    <scope>NUCLEOTIDE SEQUENCE [LARGE SCALE GENOMIC DNA]</scope>
    <source>
        <strain evidence="2">cv. Pinot noir / PN40024</strain>
        <tissue evidence="1">Leaf</tissue>
    </source>
</reference>
<keyword evidence="2" id="KW-1185">Reference proteome</keyword>
<dbReference type="PANTHER" id="PTHR32094">
    <property type="entry name" value="FANCONI ANEMIA GROUP E PROTEIN"/>
    <property type="match status" value="1"/>
</dbReference>
<dbReference type="InterPro" id="IPR021025">
    <property type="entry name" value="Fanconi_anaemia_gr_E_prot_C"/>
</dbReference>
<evidence type="ECO:0000313" key="2">
    <source>
        <dbReference type="Proteomes" id="UP001227230"/>
    </source>
</evidence>
<protein>
    <recommendedName>
        <fullName evidence="3">Fanconi Anaemia group E protein C-terminal domain-containing protein</fullName>
    </recommendedName>
</protein>
<gene>
    <name evidence="1" type="ORF">VitviT2T_016385</name>
</gene>
<dbReference type="Gene3D" id="1.25.40.480">
    <property type="match status" value="1"/>
</dbReference>
<dbReference type="EMBL" id="CP126658">
    <property type="protein sequence ID" value="WJZ97808.1"/>
    <property type="molecule type" value="Genomic_DNA"/>
</dbReference>
<organism evidence="1 2">
    <name type="scientific">Vitis vinifera</name>
    <name type="common">Grape</name>
    <dbReference type="NCBI Taxonomy" id="29760"/>
    <lineage>
        <taxon>Eukaryota</taxon>
        <taxon>Viridiplantae</taxon>
        <taxon>Streptophyta</taxon>
        <taxon>Embryophyta</taxon>
        <taxon>Tracheophyta</taxon>
        <taxon>Spermatophyta</taxon>
        <taxon>Magnoliopsida</taxon>
        <taxon>eudicotyledons</taxon>
        <taxon>Gunneridae</taxon>
        <taxon>Pentapetalae</taxon>
        <taxon>rosids</taxon>
        <taxon>Vitales</taxon>
        <taxon>Vitaceae</taxon>
        <taxon>Viteae</taxon>
        <taxon>Vitis</taxon>
    </lineage>
</organism>
<accession>A0ABY9CSY4</accession>